<feature type="region of interest" description="Disordered" evidence="1">
    <location>
        <begin position="439"/>
        <end position="495"/>
    </location>
</feature>
<feature type="transmembrane region" description="Helical" evidence="2">
    <location>
        <begin position="28"/>
        <end position="55"/>
    </location>
</feature>
<evidence type="ECO:0000313" key="4">
    <source>
        <dbReference type="Proteomes" id="UP000788262"/>
    </source>
</evidence>
<feature type="transmembrane region" description="Helical" evidence="2">
    <location>
        <begin position="410"/>
        <end position="431"/>
    </location>
</feature>
<accession>A0ABS2VMK7</accession>
<proteinExistence type="predicted"/>
<keyword evidence="2" id="KW-0472">Membrane</keyword>
<feature type="region of interest" description="Disordered" evidence="1">
    <location>
        <begin position="1"/>
        <end position="22"/>
    </location>
</feature>
<sequence>MAGVIQKTDRRPPSSPPLARMRDRSPGLAASLLGGAVAAGLGLGAFAVLVMVLWISSPYPDGGPGGALHVAAALWLLAHGVELVRTDTLSGAPAPVGLTPLLLLAVPAWLVHRAARDAVHGGDGEQCASARTAWTGTTLGYLAVGAAAALYSSGGTLRPAGHGAGAAGLPLVAVVAAGAGVWTAYGRPREPFDSLLVLLPGPLRRLVIGPRARERIEAAGRAAAAGAAVLIGGGALLVAVSMVWHGGTASGSFLRLTEGWSGRFAVLLLCLALVPNAAVWGAAYALGPGFALATGHTAAPLASDPAPLLPPFPLLAAVPDVGPGTPWNWAAGAVPLMAGATVGWFVARAEALGTARAEEDGRERAWSGSWRHTAGAAALAAVACALALSGCAALAGGPLGVAALARFGPVWWQVGGATAAWTAGVAVPVALGVQAWRRRGADGPAGDADTADAEPGTGTATRKDVLPDAFDEDFEPYDLLPLDPPDAHRDRPDAH</sequence>
<keyword evidence="4" id="KW-1185">Reference proteome</keyword>
<gene>
    <name evidence="3" type="ORF">JS756_09370</name>
</gene>
<evidence type="ECO:0008006" key="5">
    <source>
        <dbReference type="Google" id="ProtNLM"/>
    </source>
</evidence>
<dbReference type="RefSeq" id="WP_205382540.1">
    <property type="nucleotide sequence ID" value="NZ_JAFFZS010000005.1"/>
</dbReference>
<dbReference type="InterPro" id="IPR045931">
    <property type="entry name" value="DUF6350"/>
</dbReference>
<feature type="compositionally biased region" description="Low complexity" evidence="1">
    <location>
        <begin position="442"/>
        <end position="460"/>
    </location>
</feature>
<evidence type="ECO:0000256" key="2">
    <source>
        <dbReference type="SAM" id="Phobius"/>
    </source>
</evidence>
<comment type="caution">
    <text evidence="3">The sequence shown here is derived from an EMBL/GenBank/DDBJ whole genome shotgun (WGS) entry which is preliminary data.</text>
</comment>
<feature type="transmembrane region" description="Helical" evidence="2">
    <location>
        <begin position="376"/>
        <end position="404"/>
    </location>
</feature>
<dbReference type="EMBL" id="JAFFZS010000005">
    <property type="protein sequence ID" value="MBN0044317.1"/>
    <property type="molecule type" value="Genomic_DNA"/>
</dbReference>
<dbReference type="Proteomes" id="UP000788262">
    <property type="component" value="Unassembled WGS sequence"/>
</dbReference>
<keyword evidence="2" id="KW-0812">Transmembrane</keyword>
<feature type="compositionally biased region" description="Basic and acidic residues" evidence="1">
    <location>
        <begin position="485"/>
        <end position="495"/>
    </location>
</feature>
<organism evidence="3 4">
    <name type="scientific">Streptomyces actuosus</name>
    <dbReference type="NCBI Taxonomy" id="1885"/>
    <lineage>
        <taxon>Bacteria</taxon>
        <taxon>Bacillati</taxon>
        <taxon>Actinomycetota</taxon>
        <taxon>Actinomycetes</taxon>
        <taxon>Kitasatosporales</taxon>
        <taxon>Streptomycetaceae</taxon>
        <taxon>Streptomyces</taxon>
    </lineage>
</organism>
<feature type="transmembrane region" description="Helical" evidence="2">
    <location>
        <begin position="92"/>
        <end position="111"/>
    </location>
</feature>
<feature type="transmembrane region" description="Helical" evidence="2">
    <location>
        <begin position="264"/>
        <end position="286"/>
    </location>
</feature>
<reference evidence="3 4" key="1">
    <citation type="submission" date="2021-02" db="EMBL/GenBank/DDBJ databases">
        <title>Whole genome sequencing of Streptomyces actuosus VRA1.</title>
        <authorList>
            <person name="Sen G."/>
            <person name="Sen A."/>
        </authorList>
    </citation>
    <scope>NUCLEOTIDE SEQUENCE [LARGE SCALE GENOMIC DNA]</scope>
    <source>
        <strain evidence="3 4">VRA1</strain>
    </source>
</reference>
<name>A0ABS2VMK7_STRAS</name>
<evidence type="ECO:0000313" key="3">
    <source>
        <dbReference type="EMBL" id="MBN0044317.1"/>
    </source>
</evidence>
<feature type="transmembrane region" description="Helical" evidence="2">
    <location>
        <begin position="222"/>
        <end position="244"/>
    </location>
</feature>
<evidence type="ECO:0000256" key="1">
    <source>
        <dbReference type="SAM" id="MobiDB-lite"/>
    </source>
</evidence>
<protein>
    <recommendedName>
        <fullName evidence="5">Integral membrane protein</fullName>
    </recommendedName>
</protein>
<feature type="transmembrane region" description="Helical" evidence="2">
    <location>
        <begin position="163"/>
        <end position="185"/>
    </location>
</feature>
<feature type="transmembrane region" description="Helical" evidence="2">
    <location>
        <begin position="132"/>
        <end position="151"/>
    </location>
</feature>
<keyword evidence="2" id="KW-1133">Transmembrane helix</keyword>
<dbReference type="Pfam" id="PF19877">
    <property type="entry name" value="DUF6350"/>
    <property type="match status" value="1"/>
</dbReference>